<feature type="domain" description="Tubulin/FtsZ 2-layer sandwich" evidence="10">
    <location>
        <begin position="201"/>
        <end position="318"/>
    </location>
</feature>
<dbReference type="GO" id="GO:0051258">
    <property type="term" value="P:protein polymerization"/>
    <property type="evidence" value="ECO:0007669"/>
    <property type="project" value="UniProtKB-UniRule"/>
</dbReference>
<keyword evidence="3 5" id="KW-0342">GTP-binding</keyword>
<dbReference type="HAMAP" id="MF_00909">
    <property type="entry name" value="FtsZ"/>
    <property type="match status" value="1"/>
</dbReference>
<evidence type="ECO:0000256" key="1">
    <source>
        <dbReference type="ARBA" id="ARBA00009690"/>
    </source>
</evidence>
<keyword evidence="12" id="KW-1185">Reference proteome</keyword>
<dbReference type="GO" id="GO:0003924">
    <property type="term" value="F:GTPase activity"/>
    <property type="evidence" value="ECO:0007669"/>
    <property type="project" value="UniProtKB-UniRule"/>
</dbReference>
<evidence type="ECO:0000256" key="3">
    <source>
        <dbReference type="ARBA" id="ARBA00023134"/>
    </source>
</evidence>
<name>A0A7X2NPY2_9FIRM</name>
<protein>
    <recommendedName>
        <fullName evidence="5 6">Cell division protein FtsZ</fullName>
    </recommendedName>
</protein>
<dbReference type="InterPro" id="IPR020805">
    <property type="entry name" value="Cell_div_FtsZ_CS"/>
</dbReference>
<dbReference type="InterPro" id="IPR036525">
    <property type="entry name" value="Tubulin/FtsZ_GTPase_sf"/>
</dbReference>
<dbReference type="PANTHER" id="PTHR30314">
    <property type="entry name" value="CELL DIVISION PROTEIN FTSZ-RELATED"/>
    <property type="match status" value="1"/>
</dbReference>
<dbReference type="PROSITE" id="PS01135">
    <property type="entry name" value="FTSZ_2"/>
    <property type="match status" value="1"/>
</dbReference>
<dbReference type="GO" id="GO:0032153">
    <property type="term" value="C:cell division site"/>
    <property type="evidence" value="ECO:0007669"/>
    <property type="project" value="UniProtKB-UniRule"/>
</dbReference>
<evidence type="ECO:0000256" key="4">
    <source>
        <dbReference type="ARBA" id="ARBA00023210"/>
    </source>
</evidence>
<dbReference type="GO" id="GO:0005737">
    <property type="term" value="C:cytoplasm"/>
    <property type="evidence" value="ECO:0007669"/>
    <property type="project" value="UniProtKB-SubCell"/>
</dbReference>
<feature type="region of interest" description="Disordered" evidence="8">
    <location>
        <begin position="328"/>
        <end position="367"/>
    </location>
</feature>
<evidence type="ECO:0000256" key="7">
    <source>
        <dbReference type="RuleBase" id="RU000631"/>
    </source>
</evidence>
<keyword evidence="5 7" id="KW-0132">Cell division</keyword>
<feature type="binding site" evidence="5">
    <location>
        <position position="134"/>
    </location>
    <ligand>
        <name>GTP</name>
        <dbReference type="ChEBI" id="CHEBI:37565"/>
    </ligand>
</feature>
<reference evidence="11 12" key="1">
    <citation type="submission" date="2019-08" db="EMBL/GenBank/DDBJ databases">
        <title>In-depth cultivation of the pig gut microbiome towards novel bacterial diversity and tailored functional studies.</title>
        <authorList>
            <person name="Wylensek D."/>
            <person name="Hitch T.C.A."/>
            <person name="Clavel T."/>
        </authorList>
    </citation>
    <scope>NUCLEOTIDE SEQUENCE [LARGE SCALE GENOMIC DNA]</scope>
    <source>
        <strain evidence="11 12">Oil+RF-744-GAM-WT-6</strain>
    </source>
</reference>
<dbReference type="InterPro" id="IPR003008">
    <property type="entry name" value="Tubulin_FtsZ_GTPase"/>
</dbReference>
<feature type="binding site" evidence="5">
    <location>
        <position position="138"/>
    </location>
    <ligand>
        <name>GTP</name>
        <dbReference type="ChEBI" id="CHEBI:37565"/>
    </ligand>
</feature>
<comment type="function">
    <text evidence="5 7">Essential cell division protein that forms a contractile ring structure (Z ring) at the future cell division site. The regulation of the ring assembly controls the timing and the location of cell division. One of the functions of the FtsZ ring is to recruit other cell division proteins to the septum to produce a new cell wall between the dividing cells. Binds GTP and shows GTPase activity.</text>
</comment>
<dbReference type="FunFam" id="3.40.50.1440:FF:000001">
    <property type="entry name" value="Cell division protein FtsZ"/>
    <property type="match status" value="1"/>
</dbReference>
<keyword evidence="2 5" id="KW-0547">Nucleotide-binding</keyword>
<gene>
    <name evidence="5 11" type="primary">ftsZ</name>
    <name evidence="11" type="ORF">FYJ51_00305</name>
</gene>
<dbReference type="SUPFAM" id="SSF52490">
    <property type="entry name" value="Tubulin nucleotide-binding domain-like"/>
    <property type="match status" value="1"/>
</dbReference>
<feature type="binding site" evidence="5">
    <location>
        <begin position="103"/>
        <end position="105"/>
    </location>
    <ligand>
        <name>GTP</name>
        <dbReference type="ChEBI" id="CHEBI:37565"/>
    </ligand>
</feature>
<sequence length="367" mass="38217">MSDLTYNQVARIKVFGIGGAGSNAVNRMVQEGVQGVEFYVANTDLQALDVSPVQNKIQLGKAGLGAGGNPDNGRKAAVESEEDIRKAMEGADMVFLTAGLGGGTGTGASPLFAKIAKELGCLTVGIVTKPFSFEGKKRMVQAEQGLEQLKEYVDSLIIISNNKVLEVIGHIPFEDAFKEADNILRQGVQTITDLIAVPAMINLDFADIKSVMEGQGSALIGIGMASGENKAEEAAQKAIQCPLLEASITGAKSAIVNVTGGASMSAYDAQEAVDYIRSAAGNDIDIIFGVAINDKIGESIIVTVIATGFDLPKPEAIPSAAPAAVTSPVSNQKGLEVESSSGLSFGTSGARVEEEEDDTIPNFFSRN</sequence>
<evidence type="ECO:0000256" key="6">
    <source>
        <dbReference type="NCBIfam" id="TIGR00065"/>
    </source>
</evidence>
<dbReference type="PRINTS" id="PR00423">
    <property type="entry name" value="CELLDVISFTSZ"/>
</dbReference>
<dbReference type="InterPro" id="IPR045061">
    <property type="entry name" value="FtsZ/CetZ"/>
</dbReference>
<dbReference type="SUPFAM" id="SSF55307">
    <property type="entry name" value="Tubulin C-terminal domain-like"/>
    <property type="match status" value="1"/>
</dbReference>
<comment type="similarity">
    <text evidence="1 5 7">Belongs to the FtsZ family.</text>
</comment>
<dbReference type="RefSeq" id="WP_105303620.1">
    <property type="nucleotide sequence ID" value="NZ_JAQXPC010000027.1"/>
</dbReference>
<comment type="caution">
    <text evidence="11">The sequence shown here is derived from an EMBL/GenBank/DDBJ whole genome shotgun (WGS) entry which is preliminary data.</text>
</comment>
<feature type="binding site" evidence="5">
    <location>
        <begin position="19"/>
        <end position="23"/>
    </location>
    <ligand>
        <name>GTP</name>
        <dbReference type="ChEBI" id="CHEBI:37565"/>
    </ligand>
</feature>
<evidence type="ECO:0000256" key="2">
    <source>
        <dbReference type="ARBA" id="ARBA00022741"/>
    </source>
</evidence>
<dbReference type="AlphaFoldDB" id="A0A7X2NPY2"/>
<feature type="domain" description="Tubulin/FtsZ GTPase" evidence="9">
    <location>
        <begin position="11"/>
        <end position="199"/>
    </location>
</feature>
<dbReference type="SMART" id="SM00865">
    <property type="entry name" value="Tubulin_C"/>
    <property type="match status" value="1"/>
</dbReference>
<proteinExistence type="inferred from homology"/>
<dbReference type="SMART" id="SM00864">
    <property type="entry name" value="Tubulin"/>
    <property type="match status" value="1"/>
</dbReference>
<dbReference type="InterPro" id="IPR008280">
    <property type="entry name" value="Tub_FtsZ_C"/>
</dbReference>
<dbReference type="CDD" id="cd02201">
    <property type="entry name" value="FtsZ_type1"/>
    <property type="match status" value="1"/>
</dbReference>
<dbReference type="Proteomes" id="UP000461880">
    <property type="component" value="Unassembled WGS sequence"/>
</dbReference>
<dbReference type="GO" id="GO:0000917">
    <property type="term" value="P:division septum assembly"/>
    <property type="evidence" value="ECO:0007669"/>
    <property type="project" value="UniProtKB-KW"/>
</dbReference>
<dbReference type="InterPro" id="IPR018316">
    <property type="entry name" value="Tubulin/FtsZ_2-layer-sand-dom"/>
</dbReference>
<dbReference type="Gene3D" id="3.40.50.1440">
    <property type="entry name" value="Tubulin/FtsZ, GTPase domain"/>
    <property type="match status" value="1"/>
</dbReference>
<comment type="subcellular location">
    <subcellularLocation>
        <location evidence="5">Cytoplasm</location>
    </subcellularLocation>
    <text evidence="5">Assembles at midcell at the inner surface of the cytoplasmic membrane.</text>
</comment>
<evidence type="ECO:0000313" key="11">
    <source>
        <dbReference type="EMBL" id="MSS57352.1"/>
    </source>
</evidence>
<organism evidence="11 12">
    <name type="scientific">Stecheria intestinalis</name>
    <dbReference type="NCBI Taxonomy" id="2606630"/>
    <lineage>
        <taxon>Bacteria</taxon>
        <taxon>Bacillati</taxon>
        <taxon>Bacillota</taxon>
        <taxon>Erysipelotrichia</taxon>
        <taxon>Erysipelotrichales</taxon>
        <taxon>Erysipelotrichaceae</taxon>
        <taxon>Stecheria</taxon>
    </lineage>
</organism>
<dbReference type="Gene3D" id="3.30.1330.20">
    <property type="entry name" value="Tubulin/FtsZ, C-terminal domain"/>
    <property type="match status" value="1"/>
</dbReference>
<evidence type="ECO:0000256" key="5">
    <source>
        <dbReference type="HAMAP-Rule" id="MF_00909"/>
    </source>
</evidence>
<dbReference type="InterPro" id="IPR037103">
    <property type="entry name" value="Tubulin/FtsZ-like_C"/>
</dbReference>
<keyword evidence="5 7" id="KW-0131">Cell cycle</keyword>
<dbReference type="GO" id="GO:0043093">
    <property type="term" value="P:FtsZ-dependent cytokinesis"/>
    <property type="evidence" value="ECO:0007669"/>
    <property type="project" value="UniProtKB-UniRule"/>
</dbReference>
<dbReference type="NCBIfam" id="TIGR00065">
    <property type="entry name" value="ftsZ"/>
    <property type="match status" value="1"/>
</dbReference>
<comment type="subunit">
    <text evidence="5">Homodimer. Polymerizes to form a dynamic ring structure in a strictly GTP-dependent manner. Interacts directly with several other division proteins.</text>
</comment>
<feature type="compositionally biased region" description="Polar residues" evidence="8">
    <location>
        <begin position="338"/>
        <end position="347"/>
    </location>
</feature>
<dbReference type="GO" id="GO:0005525">
    <property type="term" value="F:GTP binding"/>
    <property type="evidence" value="ECO:0007669"/>
    <property type="project" value="UniProtKB-UniRule"/>
</dbReference>
<evidence type="ECO:0000256" key="8">
    <source>
        <dbReference type="SAM" id="MobiDB-lite"/>
    </source>
</evidence>
<dbReference type="PANTHER" id="PTHR30314:SF3">
    <property type="entry name" value="MITOCHONDRIAL DIVISION PROTEIN FSZA"/>
    <property type="match status" value="1"/>
</dbReference>
<evidence type="ECO:0000259" key="9">
    <source>
        <dbReference type="SMART" id="SM00864"/>
    </source>
</evidence>
<evidence type="ECO:0000259" key="10">
    <source>
        <dbReference type="SMART" id="SM00865"/>
    </source>
</evidence>
<feature type="binding site" evidence="5">
    <location>
        <position position="181"/>
    </location>
    <ligand>
        <name>GTP</name>
        <dbReference type="ChEBI" id="CHEBI:37565"/>
    </ligand>
</feature>
<dbReference type="InterPro" id="IPR000158">
    <property type="entry name" value="Cell_div_FtsZ"/>
</dbReference>
<keyword evidence="5" id="KW-0963">Cytoplasm</keyword>
<accession>A0A7X2NPY2</accession>
<evidence type="ECO:0000313" key="12">
    <source>
        <dbReference type="Proteomes" id="UP000461880"/>
    </source>
</evidence>
<dbReference type="EMBL" id="VUMN01000001">
    <property type="protein sequence ID" value="MSS57352.1"/>
    <property type="molecule type" value="Genomic_DNA"/>
</dbReference>
<dbReference type="Pfam" id="PF12327">
    <property type="entry name" value="FtsZ_C"/>
    <property type="match status" value="1"/>
</dbReference>
<dbReference type="Pfam" id="PF00091">
    <property type="entry name" value="Tubulin"/>
    <property type="match status" value="1"/>
</dbReference>
<dbReference type="InterPro" id="IPR024757">
    <property type="entry name" value="FtsZ_C"/>
</dbReference>
<keyword evidence="4 5" id="KW-0717">Septation</keyword>